<dbReference type="InterPro" id="IPR003660">
    <property type="entry name" value="HAMP_dom"/>
</dbReference>
<reference evidence="15" key="1">
    <citation type="submission" date="2018-02" db="EMBL/GenBank/DDBJ databases">
        <title>Genome sequencing of Solimonas sp. HR-BB.</title>
        <authorList>
            <person name="Lee Y."/>
            <person name="Jeon C.O."/>
        </authorList>
    </citation>
    <scope>NUCLEOTIDE SEQUENCE [LARGE SCALE GENOMIC DNA]</scope>
    <source>
        <strain evidence="15">HR-U</strain>
    </source>
</reference>
<dbReference type="PRINTS" id="PR00344">
    <property type="entry name" value="BCTRLSENSOR"/>
</dbReference>
<name>A0A2S7IN11_9BACT</name>
<organism evidence="14 15">
    <name type="scientific">Siphonobacter curvatus</name>
    <dbReference type="NCBI Taxonomy" id="2094562"/>
    <lineage>
        <taxon>Bacteria</taxon>
        <taxon>Pseudomonadati</taxon>
        <taxon>Bacteroidota</taxon>
        <taxon>Cytophagia</taxon>
        <taxon>Cytophagales</taxon>
        <taxon>Cytophagaceae</taxon>
        <taxon>Siphonobacter</taxon>
    </lineage>
</organism>
<dbReference type="CDD" id="cd00082">
    <property type="entry name" value="HisKA"/>
    <property type="match status" value="1"/>
</dbReference>
<dbReference type="CDD" id="cd06225">
    <property type="entry name" value="HAMP"/>
    <property type="match status" value="1"/>
</dbReference>
<dbReference type="Proteomes" id="UP000239590">
    <property type="component" value="Unassembled WGS sequence"/>
</dbReference>
<dbReference type="PANTHER" id="PTHR45436">
    <property type="entry name" value="SENSOR HISTIDINE KINASE YKOH"/>
    <property type="match status" value="1"/>
</dbReference>
<evidence type="ECO:0000256" key="1">
    <source>
        <dbReference type="ARBA" id="ARBA00000085"/>
    </source>
</evidence>
<dbReference type="GO" id="GO:0005886">
    <property type="term" value="C:plasma membrane"/>
    <property type="evidence" value="ECO:0007669"/>
    <property type="project" value="TreeGrafter"/>
</dbReference>
<dbReference type="PROSITE" id="PS50109">
    <property type="entry name" value="HIS_KIN"/>
    <property type="match status" value="1"/>
</dbReference>
<dbReference type="EMBL" id="PTRA01000001">
    <property type="protein sequence ID" value="PQA59036.1"/>
    <property type="molecule type" value="Genomic_DNA"/>
</dbReference>
<evidence type="ECO:0000259" key="12">
    <source>
        <dbReference type="PROSITE" id="PS50109"/>
    </source>
</evidence>
<evidence type="ECO:0000313" key="14">
    <source>
        <dbReference type="EMBL" id="PQA59036.1"/>
    </source>
</evidence>
<evidence type="ECO:0000313" key="15">
    <source>
        <dbReference type="Proteomes" id="UP000239590"/>
    </source>
</evidence>
<dbReference type="InterPro" id="IPR005467">
    <property type="entry name" value="His_kinase_dom"/>
</dbReference>
<dbReference type="Gene3D" id="3.30.565.10">
    <property type="entry name" value="Histidine kinase-like ATPase, C-terminal domain"/>
    <property type="match status" value="1"/>
</dbReference>
<dbReference type="SUPFAM" id="SSF55874">
    <property type="entry name" value="ATPase domain of HSP90 chaperone/DNA topoisomerase II/histidine kinase"/>
    <property type="match status" value="1"/>
</dbReference>
<protein>
    <recommendedName>
        <fullName evidence="3">histidine kinase</fullName>
        <ecNumber evidence="3">2.7.13.3</ecNumber>
    </recommendedName>
</protein>
<accession>A0A2S7IN11</accession>
<keyword evidence="5" id="KW-0808">Transferase</keyword>
<evidence type="ECO:0000256" key="2">
    <source>
        <dbReference type="ARBA" id="ARBA00004370"/>
    </source>
</evidence>
<evidence type="ECO:0000256" key="10">
    <source>
        <dbReference type="ARBA" id="ARBA00023136"/>
    </source>
</evidence>
<dbReference type="InterPro" id="IPR004358">
    <property type="entry name" value="Sig_transdc_His_kin-like_C"/>
</dbReference>
<evidence type="ECO:0000256" key="3">
    <source>
        <dbReference type="ARBA" id="ARBA00012438"/>
    </source>
</evidence>
<evidence type="ECO:0000256" key="7">
    <source>
        <dbReference type="ARBA" id="ARBA00022777"/>
    </source>
</evidence>
<evidence type="ECO:0000256" key="9">
    <source>
        <dbReference type="ARBA" id="ARBA00023012"/>
    </source>
</evidence>
<keyword evidence="6 11" id="KW-0812">Transmembrane</keyword>
<dbReference type="Pfam" id="PF02518">
    <property type="entry name" value="HATPase_c"/>
    <property type="match status" value="1"/>
</dbReference>
<feature type="transmembrane region" description="Helical" evidence="11">
    <location>
        <begin position="7"/>
        <end position="28"/>
    </location>
</feature>
<keyword evidence="9" id="KW-0902">Two-component regulatory system</keyword>
<dbReference type="SUPFAM" id="SSF47384">
    <property type="entry name" value="Homodimeric domain of signal transducing histidine kinase"/>
    <property type="match status" value="1"/>
</dbReference>
<keyword evidence="15" id="KW-1185">Reference proteome</keyword>
<dbReference type="OrthoDB" id="913606at2"/>
<keyword evidence="4" id="KW-0597">Phosphoprotein</keyword>
<dbReference type="AlphaFoldDB" id="A0A2S7IN11"/>
<dbReference type="PROSITE" id="PS50885">
    <property type="entry name" value="HAMP"/>
    <property type="match status" value="1"/>
</dbReference>
<feature type="domain" description="HAMP" evidence="13">
    <location>
        <begin position="181"/>
        <end position="232"/>
    </location>
</feature>
<keyword evidence="8 11" id="KW-1133">Transmembrane helix</keyword>
<dbReference type="RefSeq" id="WP_104710219.1">
    <property type="nucleotide sequence ID" value="NZ_PTRA01000001.1"/>
</dbReference>
<dbReference type="SMART" id="SM00388">
    <property type="entry name" value="HisKA"/>
    <property type="match status" value="1"/>
</dbReference>
<proteinExistence type="predicted"/>
<evidence type="ECO:0000256" key="8">
    <source>
        <dbReference type="ARBA" id="ARBA00022989"/>
    </source>
</evidence>
<evidence type="ECO:0000259" key="13">
    <source>
        <dbReference type="PROSITE" id="PS50885"/>
    </source>
</evidence>
<comment type="catalytic activity">
    <reaction evidence="1">
        <text>ATP + protein L-histidine = ADP + protein N-phospho-L-histidine.</text>
        <dbReference type="EC" id="2.7.13.3"/>
    </reaction>
</comment>
<gene>
    <name evidence="14" type="ORF">C5O19_05095</name>
</gene>
<dbReference type="PANTHER" id="PTHR45436:SF5">
    <property type="entry name" value="SENSOR HISTIDINE KINASE TRCS"/>
    <property type="match status" value="1"/>
</dbReference>
<dbReference type="InterPro" id="IPR036097">
    <property type="entry name" value="HisK_dim/P_sf"/>
</dbReference>
<evidence type="ECO:0000256" key="4">
    <source>
        <dbReference type="ARBA" id="ARBA00022553"/>
    </source>
</evidence>
<evidence type="ECO:0000256" key="5">
    <source>
        <dbReference type="ARBA" id="ARBA00022679"/>
    </source>
</evidence>
<sequence>MKIKHKIILWFSSLVAGSLLLFSVYVYFTYSSLRQRAMDGWLERKARVTEQLITKDDAVVGKITTSLPEQVVFIYSPKDSLIFASEVTNDFLASQAFRKRVRDERLVRFSYQSPHHKYPKDGLALTYPGPWPSPSGQEYLVLVTAYDEDGYNRQSNLMDLLILGDIFAIVLVGLLGYFFSRQALKPLHRLIDQLPQEGSLGFRLQPENPNDEVGVLASAFNELLQRQEKLVDNQRAFIAQASHELRTPLTTIKGWLETSLTYDSNVQELKKGMSQAVRELDKLTALSNGLLQLAQLDNVQVKIDKQPLDVVELVLEVADLLGQQKPGQTLSVNVSQDVLVQATPLLILGNPYLLRTALYNLLDNAVKYSQGQPVSFSLEITQDQQAHIRILDQGIGLTPGEEERILQPLVRGSNVQRIEGFGVGLTLTHRIVLLHQGQLTLSPRESGGTCAAVRLPLYT</sequence>
<feature type="domain" description="Histidine kinase" evidence="12">
    <location>
        <begin position="240"/>
        <end position="459"/>
    </location>
</feature>
<feature type="transmembrane region" description="Helical" evidence="11">
    <location>
        <begin position="160"/>
        <end position="179"/>
    </location>
</feature>
<keyword evidence="10 11" id="KW-0472">Membrane</keyword>
<dbReference type="GO" id="GO:0000155">
    <property type="term" value="F:phosphorelay sensor kinase activity"/>
    <property type="evidence" value="ECO:0007669"/>
    <property type="project" value="InterPro"/>
</dbReference>
<dbReference type="InterPro" id="IPR003661">
    <property type="entry name" value="HisK_dim/P_dom"/>
</dbReference>
<dbReference type="Gene3D" id="1.10.287.130">
    <property type="match status" value="1"/>
</dbReference>
<dbReference type="InterPro" id="IPR050428">
    <property type="entry name" value="TCS_sensor_his_kinase"/>
</dbReference>
<comment type="subcellular location">
    <subcellularLocation>
        <location evidence="2">Membrane</location>
    </subcellularLocation>
</comment>
<keyword evidence="7 14" id="KW-0418">Kinase</keyword>
<dbReference type="InterPro" id="IPR003594">
    <property type="entry name" value="HATPase_dom"/>
</dbReference>
<evidence type="ECO:0000256" key="6">
    <source>
        <dbReference type="ARBA" id="ARBA00022692"/>
    </source>
</evidence>
<dbReference type="InterPro" id="IPR036890">
    <property type="entry name" value="HATPase_C_sf"/>
</dbReference>
<evidence type="ECO:0000256" key="11">
    <source>
        <dbReference type="SAM" id="Phobius"/>
    </source>
</evidence>
<comment type="caution">
    <text evidence="14">The sequence shown here is derived from an EMBL/GenBank/DDBJ whole genome shotgun (WGS) entry which is preliminary data.</text>
</comment>
<dbReference type="EC" id="2.7.13.3" evidence="3"/>
<dbReference type="Pfam" id="PF00512">
    <property type="entry name" value="HisKA"/>
    <property type="match status" value="1"/>
</dbReference>
<dbReference type="SMART" id="SM00387">
    <property type="entry name" value="HATPase_c"/>
    <property type="match status" value="1"/>
</dbReference>
<dbReference type="Gene3D" id="6.10.340.10">
    <property type="match status" value="1"/>
</dbReference>